<evidence type="ECO:0000313" key="2">
    <source>
        <dbReference type="Proteomes" id="UP001457282"/>
    </source>
</evidence>
<protein>
    <submittedName>
        <fullName evidence="1">Uncharacterized protein</fullName>
    </submittedName>
</protein>
<proteinExistence type="predicted"/>
<sequence>MWQIQTQGDMTMWYNVDIYVTNVSRWACPEASHLFSLQFFACSTITVMDAEEDARQFVRGPQLVAPFASCLRETWIYQALSTSGSVLTISHGRPVIFVALPVLVPARRLPLH</sequence>
<dbReference type="Proteomes" id="UP001457282">
    <property type="component" value="Unassembled WGS sequence"/>
</dbReference>
<evidence type="ECO:0000313" key="1">
    <source>
        <dbReference type="EMBL" id="KAK9948003.1"/>
    </source>
</evidence>
<comment type="caution">
    <text evidence="1">The sequence shown here is derived from an EMBL/GenBank/DDBJ whole genome shotgun (WGS) entry which is preliminary data.</text>
</comment>
<dbReference type="AlphaFoldDB" id="A0AAW1YGX5"/>
<accession>A0AAW1YGX5</accession>
<gene>
    <name evidence="1" type="ORF">M0R45_003594</name>
</gene>
<reference evidence="1 2" key="1">
    <citation type="journal article" date="2023" name="G3 (Bethesda)">
        <title>A chromosome-length genome assembly and annotation of blackberry (Rubus argutus, cv. 'Hillquist').</title>
        <authorList>
            <person name="Bruna T."/>
            <person name="Aryal R."/>
            <person name="Dudchenko O."/>
            <person name="Sargent D.J."/>
            <person name="Mead D."/>
            <person name="Buti M."/>
            <person name="Cavallini A."/>
            <person name="Hytonen T."/>
            <person name="Andres J."/>
            <person name="Pham M."/>
            <person name="Weisz D."/>
            <person name="Mascagni F."/>
            <person name="Usai G."/>
            <person name="Natali L."/>
            <person name="Bassil N."/>
            <person name="Fernandez G.E."/>
            <person name="Lomsadze A."/>
            <person name="Armour M."/>
            <person name="Olukolu B."/>
            <person name="Poorten T."/>
            <person name="Britton C."/>
            <person name="Davik J."/>
            <person name="Ashrafi H."/>
            <person name="Aiden E.L."/>
            <person name="Borodovsky M."/>
            <person name="Worthington M."/>
        </authorList>
    </citation>
    <scope>NUCLEOTIDE SEQUENCE [LARGE SCALE GENOMIC DNA]</scope>
    <source>
        <strain evidence="1">PI 553951</strain>
    </source>
</reference>
<dbReference type="EMBL" id="JBEDUW010000001">
    <property type="protein sequence ID" value="KAK9948003.1"/>
    <property type="molecule type" value="Genomic_DNA"/>
</dbReference>
<organism evidence="1 2">
    <name type="scientific">Rubus argutus</name>
    <name type="common">Southern blackberry</name>
    <dbReference type="NCBI Taxonomy" id="59490"/>
    <lineage>
        <taxon>Eukaryota</taxon>
        <taxon>Viridiplantae</taxon>
        <taxon>Streptophyta</taxon>
        <taxon>Embryophyta</taxon>
        <taxon>Tracheophyta</taxon>
        <taxon>Spermatophyta</taxon>
        <taxon>Magnoliopsida</taxon>
        <taxon>eudicotyledons</taxon>
        <taxon>Gunneridae</taxon>
        <taxon>Pentapetalae</taxon>
        <taxon>rosids</taxon>
        <taxon>fabids</taxon>
        <taxon>Rosales</taxon>
        <taxon>Rosaceae</taxon>
        <taxon>Rosoideae</taxon>
        <taxon>Rosoideae incertae sedis</taxon>
        <taxon>Rubus</taxon>
    </lineage>
</organism>
<name>A0AAW1YGX5_RUBAR</name>
<keyword evidence="2" id="KW-1185">Reference proteome</keyword>